<keyword evidence="2" id="KW-1185">Reference proteome</keyword>
<name>A0A926ZJN3_9CYAN</name>
<protein>
    <submittedName>
        <fullName evidence="1">Uncharacterized protein</fullName>
    </submittedName>
</protein>
<reference evidence="1" key="1">
    <citation type="journal article" date="2015" name="ISME J.">
        <title>Draft Genome Sequence of Streptomyces incarnatus NRRL8089, which Produces the Nucleoside Antibiotic Sinefungin.</title>
        <authorList>
            <person name="Oshima K."/>
            <person name="Hattori M."/>
            <person name="Shimizu H."/>
            <person name="Fukuda K."/>
            <person name="Nemoto M."/>
            <person name="Inagaki K."/>
            <person name="Tamura T."/>
        </authorList>
    </citation>
    <scope>NUCLEOTIDE SEQUENCE</scope>
    <source>
        <strain evidence="1">FACHB-1375</strain>
    </source>
</reference>
<sequence>MGDRQLQAQTHESGNFTTNLFGMMGVTQQYRNLRKLWRCRERLVQQHT</sequence>
<accession>A0A926ZJN3</accession>
<organism evidence="1 2">
    <name type="scientific">Aerosakkonema funiforme FACHB-1375</name>
    <dbReference type="NCBI Taxonomy" id="2949571"/>
    <lineage>
        <taxon>Bacteria</taxon>
        <taxon>Bacillati</taxon>
        <taxon>Cyanobacteriota</taxon>
        <taxon>Cyanophyceae</taxon>
        <taxon>Oscillatoriophycideae</taxon>
        <taxon>Aerosakkonematales</taxon>
        <taxon>Aerosakkonemataceae</taxon>
        <taxon>Aerosakkonema</taxon>
    </lineage>
</organism>
<evidence type="ECO:0000313" key="2">
    <source>
        <dbReference type="Proteomes" id="UP000641646"/>
    </source>
</evidence>
<comment type="caution">
    <text evidence="1">The sequence shown here is derived from an EMBL/GenBank/DDBJ whole genome shotgun (WGS) entry which is preliminary data.</text>
</comment>
<dbReference type="AlphaFoldDB" id="A0A926ZJN3"/>
<dbReference type="EMBL" id="JACJPW010000111">
    <property type="protein sequence ID" value="MBD2185195.1"/>
    <property type="molecule type" value="Genomic_DNA"/>
</dbReference>
<proteinExistence type="predicted"/>
<dbReference type="Proteomes" id="UP000641646">
    <property type="component" value="Unassembled WGS sequence"/>
</dbReference>
<evidence type="ECO:0000313" key="1">
    <source>
        <dbReference type="EMBL" id="MBD2185195.1"/>
    </source>
</evidence>
<dbReference type="RefSeq" id="WP_190473103.1">
    <property type="nucleotide sequence ID" value="NZ_JACJPW010000111.1"/>
</dbReference>
<reference evidence="1" key="2">
    <citation type="submission" date="2020-08" db="EMBL/GenBank/DDBJ databases">
        <authorList>
            <person name="Chen M."/>
            <person name="Teng W."/>
            <person name="Zhao L."/>
            <person name="Hu C."/>
            <person name="Zhou Y."/>
            <person name="Han B."/>
            <person name="Song L."/>
            <person name="Shu W."/>
        </authorList>
    </citation>
    <scope>NUCLEOTIDE SEQUENCE</scope>
    <source>
        <strain evidence="1">FACHB-1375</strain>
    </source>
</reference>
<gene>
    <name evidence="1" type="ORF">H6G03_29670</name>
</gene>